<dbReference type="AlphaFoldDB" id="A0A0F8Z3G3"/>
<feature type="non-terminal residue" evidence="1">
    <location>
        <position position="1"/>
    </location>
</feature>
<protein>
    <submittedName>
        <fullName evidence="1">Uncharacterized protein</fullName>
    </submittedName>
</protein>
<name>A0A0F8Z3G3_9ZZZZ</name>
<accession>A0A0F8Z3G3</accession>
<comment type="caution">
    <text evidence="1">The sequence shown here is derived from an EMBL/GenBank/DDBJ whole genome shotgun (WGS) entry which is preliminary data.</text>
</comment>
<proteinExistence type="predicted"/>
<reference evidence="1" key="1">
    <citation type="journal article" date="2015" name="Nature">
        <title>Complex archaea that bridge the gap between prokaryotes and eukaryotes.</title>
        <authorList>
            <person name="Spang A."/>
            <person name="Saw J.H."/>
            <person name="Jorgensen S.L."/>
            <person name="Zaremba-Niedzwiedzka K."/>
            <person name="Martijn J."/>
            <person name="Lind A.E."/>
            <person name="van Eijk R."/>
            <person name="Schleper C."/>
            <person name="Guy L."/>
            <person name="Ettema T.J."/>
        </authorList>
    </citation>
    <scope>NUCLEOTIDE SEQUENCE</scope>
</reference>
<dbReference type="EMBL" id="LAZR01065910">
    <property type="protein sequence ID" value="KKK54611.1"/>
    <property type="molecule type" value="Genomic_DNA"/>
</dbReference>
<evidence type="ECO:0000313" key="1">
    <source>
        <dbReference type="EMBL" id="KKK54611.1"/>
    </source>
</evidence>
<sequence>NPWLTIIHTTDALVDTIEVAGRPIAENAALLATHERLRADHDRVMAAIERYGGSFTLEDDAEQDRGPDDPFDPQGSVVLRYTGTADPEGFGTRRHGMSEMVGRIDFVDMLQMSGALWPDRVALAGVMAMDLPLGDPDSATTPRAGALRRSGVTQPTADDTPLIPFRLDVQILEAA</sequence>
<gene>
    <name evidence="1" type="ORF">LCGC14_3082950</name>
</gene>
<organism evidence="1">
    <name type="scientific">marine sediment metagenome</name>
    <dbReference type="NCBI Taxonomy" id="412755"/>
    <lineage>
        <taxon>unclassified sequences</taxon>
        <taxon>metagenomes</taxon>
        <taxon>ecological metagenomes</taxon>
    </lineage>
</organism>